<evidence type="ECO:0000256" key="3">
    <source>
        <dbReference type="PIRSR" id="PIRSR001359-3"/>
    </source>
</evidence>
<gene>
    <name evidence="5" type="primary">gatY-kbaY</name>
    <name evidence="5" type="ORF">EFREU_v1c01940</name>
</gene>
<dbReference type="Pfam" id="PF01116">
    <property type="entry name" value="F_bP_aldolase"/>
    <property type="match status" value="1"/>
</dbReference>
<protein>
    <submittedName>
        <fullName evidence="5">Tagatose 1,6-diphosphate aldolase</fullName>
    </submittedName>
</protein>
<keyword evidence="3" id="KW-0862">Zinc</keyword>
<dbReference type="KEGG" id="efr:EFREU_v1c01940"/>
<dbReference type="GO" id="GO:0016832">
    <property type="term" value="F:aldehyde-lyase activity"/>
    <property type="evidence" value="ECO:0007669"/>
    <property type="project" value="InterPro"/>
</dbReference>
<evidence type="ECO:0000256" key="4">
    <source>
        <dbReference type="SAM" id="MobiDB-lite"/>
    </source>
</evidence>
<feature type="active site" description="Proton donor" evidence="1">
    <location>
        <position position="81"/>
    </location>
</feature>
<keyword evidence="3" id="KW-0479">Metal-binding</keyword>
<sequence>MKTSFKKELLKARELGYAVPAFNWDNLEMLKGIIEAAENLQAPVILMVTESAAKYMGVDYAIAQGLSAVSQAKVPVILHWDHGFDKNLIKYAIDAGFDSVMLDASQQPFHLNVAETQEIVAYARAKGVEVESEIGHVGGKEDDRNSNNGGYTDPHEARQFNNLTQVDALAIAVGTAHGLYKGKVNLQFHLIEEMAQTIDTPLVLHGSSDVPHEQLSQAIAKGIAKINIGTDLKVAYADAIKNWFQNNPDGFDARKFGRSGIDAVRTVAEAKIKAFNAAGKALE</sequence>
<evidence type="ECO:0000256" key="2">
    <source>
        <dbReference type="PIRSR" id="PIRSR001359-2"/>
    </source>
</evidence>
<evidence type="ECO:0000313" key="5">
    <source>
        <dbReference type="EMBL" id="ATZ16221.1"/>
    </source>
</evidence>
<dbReference type="OrthoDB" id="9803995at2"/>
<dbReference type="EMBL" id="CP024962">
    <property type="protein sequence ID" value="ATZ16221.1"/>
    <property type="molecule type" value="Genomic_DNA"/>
</dbReference>
<reference evidence="5 6" key="1">
    <citation type="submission" date="2017-11" db="EMBL/GenBank/DDBJ databases">
        <title>Genome sequence of Entomoplasma freundtii BARC 318 (ATCC 51999).</title>
        <authorList>
            <person name="Lo W.-S."/>
            <person name="Gasparich G.E."/>
            <person name="Kuo C.-H."/>
        </authorList>
    </citation>
    <scope>NUCLEOTIDE SEQUENCE [LARGE SCALE GENOMIC DNA]</scope>
    <source>
        <strain evidence="5 6">BARC 318</strain>
    </source>
</reference>
<feature type="binding site" evidence="3">
    <location>
        <position position="82"/>
    </location>
    <ligand>
        <name>Zn(2+)</name>
        <dbReference type="ChEBI" id="CHEBI:29105"/>
        <label>1</label>
        <note>catalytic</note>
    </ligand>
</feature>
<evidence type="ECO:0000313" key="6">
    <source>
        <dbReference type="Proteomes" id="UP000232222"/>
    </source>
</evidence>
<dbReference type="PANTHER" id="PTHR30304">
    <property type="entry name" value="D-TAGATOSE-1,6-BISPHOSPHATE ALDOLASE"/>
    <property type="match status" value="1"/>
</dbReference>
<organism evidence="5 6">
    <name type="scientific">Entomoplasma freundtii</name>
    <dbReference type="NCBI Taxonomy" id="74700"/>
    <lineage>
        <taxon>Bacteria</taxon>
        <taxon>Bacillati</taxon>
        <taxon>Mycoplasmatota</taxon>
        <taxon>Mollicutes</taxon>
        <taxon>Entomoplasmatales</taxon>
        <taxon>Entomoplasmataceae</taxon>
        <taxon>Entomoplasma</taxon>
    </lineage>
</organism>
<feature type="binding site" evidence="2">
    <location>
        <position position="178"/>
    </location>
    <ligand>
        <name>dihydroxyacetone phosphate</name>
        <dbReference type="ChEBI" id="CHEBI:57642"/>
    </ligand>
</feature>
<dbReference type="Proteomes" id="UP000232222">
    <property type="component" value="Chromosome"/>
</dbReference>
<feature type="binding site" evidence="2">
    <location>
        <begin position="227"/>
        <end position="230"/>
    </location>
    <ligand>
        <name>dihydroxyacetone phosphate</name>
        <dbReference type="ChEBI" id="CHEBI:57642"/>
    </ligand>
</feature>
<dbReference type="AlphaFoldDB" id="A0A2K8NTY7"/>
<dbReference type="PIRSF" id="PIRSF001359">
    <property type="entry name" value="F_bP_aldolase_II"/>
    <property type="match status" value="1"/>
</dbReference>
<dbReference type="InterPro" id="IPR000771">
    <property type="entry name" value="FBA_II"/>
</dbReference>
<feature type="binding site" evidence="2">
    <location>
        <begin position="206"/>
        <end position="208"/>
    </location>
    <ligand>
        <name>dihydroxyacetone phosphate</name>
        <dbReference type="ChEBI" id="CHEBI:57642"/>
    </ligand>
</feature>
<feature type="binding site" evidence="3">
    <location>
        <position position="205"/>
    </location>
    <ligand>
        <name>Zn(2+)</name>
        <dbReference type="ChEBI" id="CHEBI:29105"/>
        <label>1</label>
        <note>catalytic</note>
    </ligand>
</feature>
<dbReference type="RefSeq" id="WP_100609177.1">
    <property type="nucleotide sequence ID" value="NZ_CP024962.1"/>
</dbReference>
<feature type="binding site" evidence="3">
    <location>
        <position position="177"/>
    </location>
    <ligand>
        <name>Zn(2+)</name>
        <dbReference type="ChEBI" id="CHEBI:29105"/>
        <label>1</label>
        <note>catalytic</note>
    </ligand>
</feature>
<dbReference type="SUPFAM" id="SSF51569">
    <property type="entry name" value="Aldolase"/>
    <property type="match status" value="1"/>
</dbReference>
<proteinExistence type="predicted"/>
<dbReference type="CDD" id="cd00947">
    <property type="entry name" value="TBP_aldolase_IIB"/>
    <property type="match status" value="1"/>
</dbReference>
<dbReference type="NCBIfam" id="TIGR00167">
    <property type="entry name" value="cbbA"/>
    <property type="match status" value="1"/>
</dbReference>
<dbReference type="Gene3D" id="3.20.20.70">
    <property type="entry name" value="Aldolase class I"/>
    <property type="match status" value="1"/>
</dbReference>
<feature type="binding site" evidence="3">
    <location>
        <position position="133"/>
    </location>
    <ligand>
        <name>Zn(2+)</name>
        <dbReference type="ChEBI" id="CHEBI:29105"/>
        <label>2</label>
    </ligand>
</feature>
<accession>A0A2K8NTY7</accession>
<feature type="binding site" evidence="3">
    <location>
        <position position="103"/>
    </location>
    <ligand>
        <name>Zn(2+)</name>
        <dbReference type="ChEBI" id="CHEBI:29105"/>
        <label>2</label>
    </ligand>
</feature>
<evidence type="ECO:0000256" key="1">
    <source>
        <dbReference type="PIRSR" id="PIRSR001359-1"/>
    </source>
</evidence>
<dbReference type="InterPro" id="IPR013785">
    <property type="entry name" value="Aldolase_TIM"/>
</dbReference>
<dbReference type="GO" id="GO:0008270">
    <property type="term" value="F:zinc ion binding"/>
    <property type="evidence" value="ECO:0007669"/>
    <property type="project" value="InterPro"/>
</dbReference>
<dbReference type="GO" id="GO:0005975">
    <property type="term" value="P:carbohydrate metabolic process"/>
    <property type="evidence" value="ECO:0007669"/>
    <property type="project" value="InterPro"/>
</dbReference>
<dbReference type="PROSITE" id="PS00806">
    <property type="entry name" value="ALDOLASE_CLASS_II_2"/>
    <property type="match status" value="1"/>
</dbReference>
<dbReference type="PANTHER" id="PTHR30304:SF0">
    <property type="entry name" value="D-TAGATOSE-1,6-BISPHOSPHATE ALDOLASE SUBUNIT GATY-RELATED"/>
    <property type="match status" value="1"/>
</dbReference>
<comment type="cofactor">
    <cofactor evidence="3">
        <name>Zn(2+)</name>
        <dbReference type="ChEBI" id="CHEBI:29105"/>
    </cofactor>
    <text evidence="3">Binds 2 Zn(2+) ions per subunit. One is catalytic and the other provides a structural contribution.</text>
</comment>
<keyword evidence="6" id="KW-1185">Reference proteome</keyword>
<dbReference type="InterPro" id="IPR050246">
    <property type="entry name" value="Class_II_FBP_aldolase"/>
</dbReference>
<feature type="region of interest" description="Disordered" evidence="4">
    <location>
        <begin position="134"/>
        <end position="156"/>
    </location>
</feature>
<name>A0A2K8NTY7_9MOLU</name>